<feature type="domain" description="Thioredoxin" evidence="6">
    <location>
        <begin position="309"/>
        <end position="449"/>
    </location>
</feature>
<evidence type="ECO:0000256" key="5">
    <source>
        <dbReference type="SAM" id="SignalP"/>
    </source>
</evidence>
<dbReference type="CDD" id="cd02966">
    <property type="entry name" value="TlpA_like_family"/>
    <property type="match status" value="1"/>
</dbReference>
<organism evidence="7 8">
    <name type="scientific">Neolewinella maritima</name>
    <dbReference type="NCBI Taxonomy" id="1383882"/>
    <lineage>
        <taxon>Bacteria</taxon>
        <taxon>Pseudomonadati</taxon>
        <taxon>Bacteroidota</taxon>
        <taxon>Saprospiria</taxon>
        <taxon>Saprospirales</taxon>
        <taxon>Lewinellaceae</taxon>
        <taxon>Neolewinella</taxon>
    </lineage>
</organism>
<feature type="signal peptide" evidence="5">
    <location>
        <begin position="1"/>
        <end position="18"/>
    </location>
</feature>
<accession>A0ABM9B2D6</accession>
<dbReference type="RefSeq" id="WP_238751356.1">
    <property type="nucleotide sequence ID" value="NZ_CAKLPZ010000003.1"/>
</dbReference>
<dbReference type="Gene3D" id="3.40.30.10">
    <property type="entry name" value="Glutaredoxin"/>
    <property type="match status" value="1"/>
</dbReference>
<reference evidence="7" key="1">
    <citation type="submission" date="2021-12" db="EMBL/GenBank/DDBJ databases">
        <authorList>
            <person name="Rodrigo-Torres L."/>
            <person name="Arahal R. D."/>
            <person name="Lucena T."/>
        </authorList>
    </citation>
    <scope>NUCLEOTIDE SEQUENCE</scope>
    <source>
        <strain evidence="7">CECT 8419</strain>
    </source>
</reference>
<dbReference type="InterPro" id="IPR000866">
    <property type="entry name" value="AhpC/TSA"/>
</dbReference>
<keyword evidence="4" id="KW-0676">Redox-active center</keyword>
<keyword evidence="2" id="KW-0201">Cytochrome c-type biogenesis</keyword>
<dbReference type="InterPro" id="IPR036249">
    <property type="entry name" value="Thioredoxin-like_sf"/>
</dbReference>
<proteinExistence type="predicted"/>
<comment type="caution">
    <text evidence="7">The sequence shown here is derived from an EMBL/GenBank/DDBJ whole genome shotgun (WGS) entry which is preliminary data.</text>
</comment>
<dbReference type="PROSITE" id="PS00194">
    <property type="entry name" value="THIOREDOXIN_1"/>
    <property type="match status" value="1"/>
</dbReference>
<dbReference type="Proteomes" id="UP000837803">
    <property type="component" value="Unassembled WGS sequence"/>
</dbReference>
<feature type="chain" id="PRO_5046144084" evidence="5">
    <location>
        <begin position="19"/>
        <end position="449"/>
    </location>
</feature>
<dbReference type="SUPFAM" id="SSF52833">
    <property type="entry name" value="Thioredoxin-like"/>
    <property type="match status" value="1"/>
</dbReference>
<dbReference type="InterPro" id="IPR013766">
    <property type="entry name" value="Thioredoxin_domain"/>
</dbReference>
<dbReference type="PANTHER" id="PTHR42852:SF6">
    <property type="entry name" value="THIOL:DISULFIDE INTERCHANGE PROTEIN DSBE"/>
    <property type="match status" value="1"/>
</dbReference>
<evidence type="ECO:0000256" key="2">
    <source>
        <dbReference type="ARBA" id="ARBA00022748"/>
    </source>
</evidence>
<evidence type="ECO:0000259" key="6">
    <source>
        <dbReference type="PROSITE" id="PS51352"/>
    </source>
</evidence>
<evidence type="ECO:0000256" key="4">
    <source>
        <dbReference type="ARBA" id="ARBA00023284"/>
    </source>
</evidence>
<dbReference type="PANTHER" id="PTHR42852">
    <property type="entry name" value="THIOL:DISULFIDE INTERCHANGE PROTEIN DSBE"/>
    <property type="match status" value="1"/>
</dbReference>
<protein>
    <submittedName>
        <fullName evidence="7">Thiol-disulfide oxidoreductase ResA</fullName>
    </submittedName>
</protein>
<keyword evidence="8" id="KW-1185">Reference proteome</keyword>
<dbReference type="InterPro" id="IPR017937">
    <property type="entry name" value="Thioredoxin_CS"/>
</dbReference>
<name>A0ABM9B2D6_9BACT</name>
<keyword evidence="3" id="KW-1015">Disulfide bond</keyword>
<sequence>MLRILLLLCVLTTGTLTAQRQVTLTAELADCTQPIQLFRFTGFGFEPLLPLAERPDGSYQLSLSIPEPVFRYIGTDASNAVPIILGGEDSLTLHGNCEALRQATVGGSAINTAYVQLKADFEAFNERYTTLIQDIQVIQDERVNREGKEAMRQLDQDKRELVARMAIEYPLLGRVASLNTYLSYYSADQEQYPSEVGHYAQTYFQFVDFTDPGYDDLSWTFEGTRGFTTTLLKALPADEIADVILEQTAHWPAGGKARFLARSGALGALFPAKHPATMPVARALIDEYEDSEPGAIAFVKQQTAGLASFIIGAPAPLFTAPTPAGEELSLESLRGQVVLLDFWASWCGPCRRENPNVVKMYHKYKDRGFEILGVSLDDRRERWEGAIAADKLDWLHVSDLQGWQSAYGQLYGVTSIPQTVLLDRDGTILARNLRGAELERKLAEVLGSR</sequence>
<dbReference type="InterPro" id="IPR050553">
    <property type="entry name" value="Thioredoxin_ResA/DsbE_sf"/>
</dbReference>
<keyword evidence="5" id="KW-0732">Signal</keyword>
<evidence type="ECO:0000256" key="1">
    <source>
        <dbReference type="ARBA" id="ARBA00004196"/>
    </source>
</evidence>
<evidence type="ECO:0000313" key="7">
    <source>
        <dbReference type="EMBL" id="CAH1001504.1"/>
    </source>
</evidence>
<comment type="subcellular location">
    <subcellularLocation>
        <location evidence="1">Cell envelope</location>
    </subcellularLocation>
</comment>
<evidence type="ECO:0000313" key="8">
    <source>
        <dbReference type="Proteomes" id="UP000837803"/>
    </source>
</evidence>
<evidence type="ECO:0000256" key="3">
    <source>
        <dbReference type="ARBA" id="ARBA00023157"/>
    </source>
</evidence>
<dbReference type="EMBL" id="CAKLPZ010000003">
    <property type="protein sequence ID" value="CAH1001504.1"/>
    <property type="molecule type" value="Genomic_DNA"/>
</dbReference>
<dbReference type="PROSITE" id="PS51352">
    <property type="entry name" value="THIOREDOXIN_2"/>
    <property type="match status" value="1"/>
</dbReference>
<dbReference type="Pfam" id="PF00578">
    <property type="entry name" value="AhpC-TSA"/>
    <property type="match status" value="1"/>
</dbReference>
<gene>
    <name evidence="7" type="primary">resA_5</name>
    <name evidence="7" type="ORF">LEM8419_02407</name>
</gene>